<evidence type="ECO:0000313" key="3">
    <source>
        <dbReference type="Proteomes" id="UP001476583"/>
    </source>
</evidence>
<protein>
    <submittedName>
        <fullName evidence="2">PilW family protein</fullName>
    </submittedName>
</protein>
<dbReference type="Pfam" id="PF16074">
    <property type="entry name" value="PilW"/>
    <property type="match status" value="1"/>
</dbReference>
<gene>
    <name evidence="2" type="ORF">WG219_17595</name>
</gene>
<dbReference type="EMBL" id="CP148074">
    <property type="protein sequence ID" value="WXL25096.1"/>
    <property type="molecule type" value="Genomic_DNA"/>
</dbReference>
<proteinExistence type="predicted"/>
<keyword evidence="3" id="KW-1185">Reference proteome</keyword>
<keyword evidence="1" id="KW-0472">Membrane</keyword>
<accession>A0ABZ2RDI0</accession>
<dbReference type="InterPro" id="IPR032092">
    <property type="entry name" value="PilW"/>
</dbReference>
<dbReference type="Pfam" id="PF07963">
    <property type="entry name" value="N_methyl"/>
    <property type="match status" value="1"/>
</dbReference>
<organism evidence="2 3">
    <name type="scientific">Ectopseudomonas mendocina</name>
    <name type="common">Pseudomonas mendocina</name>
    <dbReference type="NCBI Taxonomy" id="300"/>
    <lineage>
        <taxon>Bacteria</taxon>
        <taxon>Pseudomonadati</taxon>
        <taxon>Pseudomonadota</taxon>
        <taxon>Gammaproteobacteria</taxon>
        <taxon>Pseudomonadales</taxon>
        <taxon>Pseudomonadaceae</taxon>
        <taxon>Ectopseudomonas</taxon>
    </lineage>
</organism>
<sequence length="277" mass="29588">MKKPSLAPKNQRGLSIVELLVATVIGLLLMTGVLQVFFASKQTYSSNEAASRLQENGRFALEFIAQNVRMAGYLEAANYKKSAPMAIAGPGCGISGMCSTQGVGSGSDTLSVGLQPRLIDGVRRDCRGNPLTGANANTETILNHFEVITPAADPAKPNEIPTGSLTCKSWNLSQSTWVNNATALALVEGVDAMQVQYGIGTGTTEDGVRQYVSADRVTNWNNVVAVRVAVLANSVTPTSPRTPVRPYILLDAAPFIPRDDGRARQVFTTTINLRNTY</sequence>
<reference evidence="2 3" key="1">
    <citation type="submission" date="2024-03" db="EMBL/GenBank/DDBJ databases">
        <title>Complete genome of BD2.</title>
        <authorList>
            <person name="Cao G."/>
        </authorList>
    </citation>
    <scope>NUCLEOTIDE SEQUENCE [LARGE SCALE GENOMIC DNA]</scope>
    <source>
        <strain evidence="2 3">BD2</strain>
    </source>
</reference>
<keyword evidence="1" id="KW-0812">Transmembrane</keyword>
<name>A0ABZ2RDI0_ECTME</name>
<feature type="transmembrane region" description="Helical" evidence="1">
    <location>
        <begin position="12"/>
        <end position="38"/>
    </location>
</feature>
<keyword evidence="1" id="KW-1133">Transmembrane helix</keyword>
<dbReference type="InterPro" id="IPR012902">
    <property type="entry name" value="N_methyl_site"/>
</dbReference>
<evidence type="ECO:0000256" key="1">
    <source>
        <dbReference type="SAM" id="Phobius"/>
    </source>
</evidence>
<evidence type="ECO:0000313" key="2">
    <source>
        <dbReference type="EMBL" id="WXL25096.1"/>
    </source>
</evidence>
<dbReference type="Proteomes" id="UP001476583">
    <property type="component" value="Chromosome"/>
</dbReference>